<accession>A0A1J5QC78</accession>
<name>A0A1J5QC78_9ZZZZ</name>
<comment type="caution">
    <text evidence="1">The sequence shown here is derived from an EMBL/GenBank/DDBJ whole genome shotgun (WGS) entry which is preliminary data.</text>
</comment>
<gene>
    <name evidence="1" type="ORF">GALL_447940</name>
</gene>
<organism evidence="1">
    <name type="scientific">mine drainage metagenome</name>
    <dbReference type="NCBI Taxonomy" id="410659"/>
    <lineage>
        <taxon>unclassified sequences</taxon>
        <taxon>metagenomes</taxon>
        <taxon>ecological metagenomes</taxon>
    </lineage>
</organism>
<dbReference type="EMBL" id="MLJW01002819">
    <property type="protein sequence ID" value="OIQ73565.1"/>
    <property type="molecule type" value="Genomic_DNA"/>
</dbReference>
<proteinExistence type="predicted"/>
<evidence type="ECO:0000313" key="1">
    <source>
        <dbReference type="EMBL" id="OIQ73565.1"/>
    </source>
</evidence>
<dbReference type="AlphaFoldDB" id="A0A1J5QC78"/>
<sequence>MLWQLVLDEFSVGEITDAPSAVHQNDLFKSFVSLWILNDAHERRKSSAGGKKVQAQSWPKVVDHERTDRLAADDDFIARL</sequence>
<reference evidence="1" key="1">
    <citation type="submission" date="2016-10" db="EMBL/GenBank/DDBJ databases">
        <title>Sequence of Gallionella enrichment culture.</title>
        <authorList>
            <person name="Poehlein A."/>
            <person name="Muehling M."/>
            <person name="Daniel R."/>
        </authorList>
    </citation>
    <scope>NUCLEOTIDE SEQUENCE</scope>
</reference>
<dbReference type="AntiFam" id="ANF00219">
    <property type="entry name" value="Shadow ORF (opposite fpr)"/>
</dbReference>
<protein>
    <submittedName>
        <fullName evidence="1">Uncharacterized protein</fullName>
    </submittedName>
</protein>